<dbReference type="GO" id="GO:0005634">
    <property type="term" value="C:nucleus"/>
    <property type="evidence" value="ECO:0007669"/>
    <property type="project" value="UniProtKB-SubCell"/>
</dbReference>
<dbReference type="InterPro" id="IPR053016">
    <property type="entry name" value="CTF18-RFC_complex"/>
</dbReference>
<keyword evidence="2" id="KW-0539">Nucleus</keyword>
<comment type="subcellular location">
    <subcellularLocation>
        <location evidence="1">Nucleus</location>
    </subcellularLocation>
</comment>
<dbReference type="GeneID" id="36329555"/>
<feature type="compositionally biased region" description="Basic and acidic residues" evidence="3">
    <location>
        <begin position="327"/>
        <end position="341"/>
    </location>
</feature>
<dbReference type="PANTHER" id="PTHR46765">
    <property type="entry name" value="P-LOOP CONTAINING NUCLEOSIDE TRIPHOSPHATE HYDROLASES SUPERFAMILY PROTEIN"/>
    <property type="match status" value="1"/>
</dbReference>
<evidence type="ECO:0000256" key="2">
    <source>
        <dbReference type="ARBA" id="ARBA00023242"/>
    </source>
</evidence>
<gene>
    <name evidence="4" type="ORF">POSPLADRAFT_1135752</name>
</gene>
<evidence type="ECO:0000313" key="4">
    <source>
        <dbReference type="EMBL" id="OSX65355.1"/>
    </source>
</evidence>
<dbReference type="OrthoDB" id="2195431at2759"/>
<evidence type="ECO:0000256" key="3">
    <source>
        <dbReference type="SAM" id="MobiDB-lite"/>
    </source>
</evidence>
<feature type="non-terminal residue" evidence="4">
    <location>
        <position position="1"/>
    </location>
</feature>
<accession>A0A1X6N9N5</accession>
<feature type="region of interest" description="Disordered" evidence="3">
    <location>
        <begin position="298"/>
        <end position="343"/>
    </location>
</feature>
<proteinExistence type="predicted"/>
<dbReference type="EMBL" id="KZ110593">
    <property type="protein sequence ID" value="OSX65355.1"/>
    <property type="molecule type" value="Genomic_DNA"/>
</dbReference>
<dbReference type="PANTHER" id="PTHR46765:SF1">
    <property type="entry name" value="P-LOOP CONTAINING NUCLEOSIDE TRIPHOSPHATE HYDROLASES SUPERFAMILY PROTEIN"/>
    <property type="match status" value="1"/>
</dbReference>
<organism evidence="4 5">
    <name type="scientific">Postia placenta MAD-698-R-SB12</name>
    <dbReference type="NCBI Taxonomy" id="670580"/>
    <lineage>
        <taxon>Eukaryota</taxon>
        <taxon>Fungi</taxon>
        <taxon>Dikarya</taxon>
        <taxon>Basidiomycota</taxon>
        <taxon>Agaricomycotina</taxon>
        <taxon>Agaricomycetes</taxon>
        <taxon>Polyporales</taxon>
        <taxon>Adustoporiaceae</taxon>
        <taxon>Rhodonia</taxon>
    </lineage>
</organism>
<name>A0A1X6N9N5_9APHY</name>
<dbReference type="STRING" id="670580.A0A1X6N9N5"/>
<sequence>AKLMVSRGVQLIKARGKEVTEPVVRAATAGMKEADTSQTAVLNDLFAPLSRKRVKDLGLTEDEEGRYAARLSREIEASGAMDKVAQGCFEHYASCHRHDANFGRYLKAHEWLGAYDVLAGEMRAEREYALLAYLPHLLAAFFPLFQERGGGRVERAKADYENYLVTRANEEIYAALARGLRGAGGGYRHLAGDAVLRLEVAPLLMRIVSPPLKPVNRQIIRPGERAVLGRVVDIMVALELRFVQEKMEDGQLTYRLDPPIDVFVTYDGKRAVDIAVSKYAVRQLVATEIDARLVSVQTETGDKGRPGKEGFFRQGASSRGAKAAAKHPGEDGEPQAKRARGDGGVPAVKVAVDFFGRPIVPKADADKTSQEKVKEAEAKKTAAYRVAYRFNEGNSAAVRKPVKVAAFL</sequence>
<evidence type="ECO:0000256" key="1">
    <source>
        <dbReference type="ARBA" id="ARBA00004123"/>
    </source>
</evidence>
<protein>
    <submittedName>
        <fullName evidence="4">Uncharacterized protein</fullName>
    </submittedName>
</protein>
<dbReference type="Proteomes" id="UP000194127">
    <property type="component" value="Unassembled WGS sequence"/>
</dbReference>
<keyword evidence="5" id="KW-1185">Reference proteome</keyword>
<dbReference type="AlphaFoldDB" id="A0A1X6N9N5"/>
<feature type="compositionally biased region" description="Basic and acidic residues" evidence="3">
    <location>
        <begin position="300"/>
        <end position="311"/>
    </location>
</feature>
<reference evidence="4 5" key="1">
    <citation type="submission" date="2017-04" db="EMBL/GenBank/DDBJ databases">
        <title>Genome Sequence of the Model Brown-Rot Fungus Postia placenta SB12.</title>
        <authorList>
            <consortium name="DOE Joint Genome Institute"/>
            <person name="Gaskell J."/>
            <person name="Kersten P."/>
            <person name="Larrondo L.F."/>
            <person name="Canessa P."/>
            <person name="Martinez D."/>
            <person name="Hibbett D."/>
            <person name="Schmoll M."/>
            <person name="Kubicek C.P."/>
            <person name="Martinez A.T."/>
            <person name="Yadav J."/>
            <person name="Master E."/>
            <person name="Magnuson J.K."/>
            <person name="James T."/>
            <person name="Yaver D."/>
            <person name="Berka R."/>
            <person name="Labutti K."/>
            <person name="Lipzen A."/>
            <person name="Aerts A."/>
            <person name="Barry K."/>
            <person name="Henrissat B."/>
            <person name="Blanchette R."/>
            <person name="Grigoriev I."/>
            <person name="Cullen D."/>
        </authorList>
    </citation>
    <scope>NUCLEOTIDE SEQUENCE [LARGE SCALE GENOMIC DNA]</scope>
    <source>
        <strain evidence="4 5">MAD-698-R-SB12</strain>
    </source>
</reference>
<feature type="compositionally biased region" description="Low complexity" evidence="3">
    <location>
        <begin position="313"/>
        <end position="323"/>
    </location>
</feature>
<dbReference type="RefSeq" id="XP_024342149.1">
    <property type="nucleotide sequence ID" value="XM_024484606.1"/>
</dbReference>
<evidence type="ECO:0000313" key="5">
    <source>
        <dbReference type="Proteomes" id="UP000194127"/>
    </source>
</evidence>